<dbReference type="AlphaFoldDB" id="A0A133UKX9"/>
<dbReference type="Pfam" id="PF02899">
    <property type="entry name" value="Phage_int_SAM_1"/>
    <property type="match status" value="1"/>
</dbReference>
<dbReference type="Gene3D" id="1.10.443.10">
    <property type="entry name" value="Intergrase catalytic core"/>
    <property type="match status" value="1"/>
</dbReference>
<evidence type="ECO:0000259" key="5">
    <source>
        <dbReference type="PROSITE" id="PS51898"/>
    </source>
</evidence>
<dbReference type="InterPro" id="IPR010998">
    <property type="entry name" value="Integrase_recombinase_N"/>
</dbReference>
<sequence length="173" mass="19972">MVLDLETFETEAELELSPKTKELYTESLEDFDDWLKEKGDQENKVEMVKEYRRHLLKGRELSKSSISRHISAIKAYFRLVEDKTVKVRLPRVERKSLVEGRDYPAPKDVQKVVRMTEVSRDRAIIATGFSTGARKMEICSLNRSDLDLPHVVISREKTGGSRKGTPEGSMMRR</sequence>
<dbReference type="PROSITE" id="PS51900">
    <property type="entry name" value="CB"/>
    <property type="match status" value="1"/>
</dbReference>
<keyword evidence="2 4" id="KW-0238">DNA-binding</keyword>
<keyword evidence="1" id="KW-0229">DNA integration</keyword>
<evidence type="ECO:0008006" key="9">
    <source>
        <dbReference type="Google" id="ProtNLM"/>
    </source>
</evidence>
<keyword evidence="3" id="KW-0233">DNA recombination</keyword>
<evidence type="ECO:0000313" key="8">
    <source>
        <dbReference type="Proteomes" id="UP000070284"/>
    </source>
</evidence>
<evidence type="ECO:0000313" key="7">
    <source>
        <dbReference type="EMBL" id="KXA94847.1"/>
    </source>
</evidence>
<gene>
    <name evidence="7" type="ORF">AKJ65_03220</name>
</gene>
<name>A0A133UKX9_9EURY</name>
<evidence type="ECO:0000256" key="2">
    <source>
        <dbReference type="ARBA" id="ARBA00023125"/>
    </source>
</evidence>
<dbReference type="InterPro" id="IPR013762">
    <property type="entry name" value="Integrase-like_cat_sf"/>
</dbReference>
<feature type="domain" description="Core-binding (CB)" evidence="6">
    <location>
        <begin position="1"/>
        <end position="81"/>
    </location>
</feature>
<accession>A0A133UKX9</accession>
<dbReference type="GO" id="GO:0003677">
    <property type="term" value="F:DNA binding"/>
    <property type="evidence" value="ECO:0007669"/>
    <property type="project" value="UniProtKB-UniRule"/>
</dbReference>
<dbReference type="InterPro" id="IPR050090">
    <property type="entry name" value="Tyrosine_recombinase_XerCD"/>
</dbReference>
<dbReference type="EMBL" id="LHXO01000036">
    <property type="protein sequence ID" value="KXA94847.1"/>
    <property type="molecule type" value="Genomic_DNA"/>
</dbReference>
<organism evidence="7 8">
    <name type="scientific">candidate division MSBL1 archaeon SCGC-AAA259E19</name>
    <dbReference type="NCBI Taxonomy" id="1698264"/>
    <lineage>
        <taxon>Archaea</taxon>
        <taxon>Methanobacteriati</taxon>
        <taxon>Methanobacteriota</taxon>
        <taxon>candidate division MSBL1</taxon>
    </lineage>
</organism>
<feature type="domain" description="Tyr recombinase" evidence="5">
    <location>
        <begin position="99"/>
        <end position="173"/>
    </location>
</feature>
<dbReference type="PROSITE" id="PS51898">
    <property type="entry name" value="TYR_RECOMBINASE"/>
    <property type="match status" value="1"/>
</dbReference>
<dbReference type="Proteomes" id="UP000070284">
    <property type="component" value="Unassembled WGS sequence"/>
</dbReference>
<dbReference type="InterPro" id="IPR002104">
    <property type="entry name" value="Integrase_catalytic"/>
</dbReference>
<dbReference type="SUPFAM" id="SSF56349">
    <property type="entry name" value="DNA breaking-rejoining enzymes"/>
    <property type="match status" value="1"/>
</dbReference>
<dbReference type="InterPro" id="IPR011010">
    <property type="entry name" value="DNA_brk_join_enz"/>
</dbReference>
<evidence type="ECO:0000256" key="1">
    <source>
        <dbReference type="ARBA" id="ARBA00022908"/>
    </source>
</evidence>
<evidence type="ECO:0000256" key="4">
    <source>
        <dbReference type="PROSITE-ProRule" id="PRU01248"/>
    </source>
</evidence>
<dbReference type="Gene3D" id="1.10.150.130">
    <property type="match status" value="1"/>
</dbReference>
<evidence type="ECO:0000256" key="3">
    <source>
        <dbReference type="ARBA" id="ARBA00023172"/>
    </source>
</evidence>
<evidence type="ECO:0000259" key="6">
    <source>
        <dbReference type="PROSITE" id="PS51900"/>
    </source>
</evidence>
<protein>
    <recommendedName>
        <fullName evidence="9">Core-binding (CB) domain-containing protein</fullName>
    </recommendedName>
</protein>
<keyword evidence="8" id="KW-1185">Reference proteome</keyword>
<dbReference type="InterPro" id="IPR044068">
    <property type="entry name" value="CB"/>
</dbReference>
<dbReference type="PANTHER" id="PTHR30349">
    <property type="entry name" value="PHAGE INTEGRASE-RELATED"/>
    <property type="match status" value="1"/>
</dbReference>
<dbReference type="GO" id="GO:0006310">
    <property type="term" value="P:DNA recombination"/>
    <property type="evidence" value="ECO:0007669"/>
    <property type="project" value="UniProtKB-KW"/>
</dbReference>
<reference evidence="7 8" key="1">
    <citation type="journal article" date="2016" name="Sci. Rep.">
        <title>Metabolic traits of an uncultured archaeal lineage -MSBL1- from brine pools of the Red Sea.</title>
        <authorList>
            <person name="Mwirichia R."/>
            <person name="Alam I."/>
            <person name="Rashid M."/>
            <person name="Vinu M."/>
            <person name="Ba-Alawi W."/>
            <person name="Anthony Kamau A."/>
            <person name="Kamanda Ngugi D."/>
            <person name="Goker M."/>
            <person name="Klenk H.P."/>
            <person name="Bajic V."/>
            <person name="Stingl U."/>
        </authorList>
    </citation>
    <scope>NUCLEOTIDE SEQUENCE [LARGE SCALE GENOMIC DNA]</scope>
    <source>
        <strain evidence="7">SCGC-AAA259E19</strain>
    </source>
</reference>
<comment type="caution">
    <text evidence="7">The sequence shown here is derived from an EMBL/GenBank/DDBJ whole genome shotgun (WGS) entry which is preliminary data.</text>
</comment>
<dbReference type="GO" id="GO:0015074">
    <property type="term" value="P:DNA integration"/>
    <property type="evidence" value="ECO:0007669"/>
    <property type="project" value="UniProtKB-KW"/>
</dbReference>
<dbReference type="InterPro" id="IPR004107">
    <property type="entry name" value="Integrase_SAM-like_N"/>
</dbReference>
<dbReference type="PANTHER" id="PTHR30349:SF41">
    <property type="entry name" value="INTEGRASE_RECOMBINASE PROTEIN MJ0367-RELATED"/>
    <property type="match status" value="1"/>
</dbReference>
<proteinExistence type="predicted"/>